<dbReference type="RefSeq" id="WP_349229497.1">
    <property type="nucleotide sequence ID" value="NZ_JBBMFJ010000017.1"/>
</dbReference>
<dbReference type="PANTHER" id="PTHR40396:SF1">
    <property type="entry name" value="ATPASE AAA-TYPE CORE DOMAIN-CONTAINING PROTEIN"/>
    <property type="match status" value="1"/>
</dbReference>
<evidence type="ECO:0000259" key="1">
    <source>
        <dbReference type="Pfam" id="PF13304"/>
    </source>
</evidence>
<gene>
    <name evidence="2" type="ORF">WMO41_09275</name>
</gene>
<evidence type="ECO:0000313" key="3">
    <source>
        <dbReference type="Proteomes" id="UP001437460"/>
    </source>
</evidence>
<dbReference type="Proteomes" id="UP001437460">
    <property type="component" value="Unassembled WGS sequence"/>
</dbReference>
<keyword evidence="3" id="KW-1185">Reference proteome</keyword>
<dbReference type="SUPFAM" id="SSF52540">
    <property type="entry name" value="P-loop containing nucleoside triphosphate hydrolases"/>
    <property type="match status" value="1"/>
</dbReference>
<protein>
    <submittedName>
        <fullName evidence="2">ATP-binding protein</fullName>
    </submittedName>
</protein>
<dbReference type="GO" id="GO:0005524">
    <property type="term" value="F:ATP binding"/>
    <property type="evidence" value="ECO:0007669"/>
    <property type="project" value="UniProtKB-KW"/>
</dbReference>
<dbReference type="InterPro" id="IPR027417">
    <property type="entry name" value="P-loop_NTPase"/>
</dbReference>
<keyword evidence="2" id="KW-0067">ATP-binding</keyword>
<dbReference type="Pfam" id="PF13304">
    <property type="entry name" value="AAA_21"/>
    <property type="match status" value="1"/>
</dbReference>
<organism evidence="2 3">
    <name type="scientific">Ventrimonas faecis</name>
    <dbReference type="NCBI Taxonomy" id="3133170"/>
    <lineage>
        <taxon>Bacteria</taxon>
        <taxon>Bacillati</taxon>
        <taxon>Bacillota</taxon>
        <taxon>Clostridia</taxon>
        <taxon>Lachnospirales</taxon>
        <taxon>Lachnospiraceae</taxon>
        <taxon>Ventrimonas</taxon>
    </lineage>
</organism>
<evidence type="ECO:0000313" key="2">
    <source>
        <dbReference type="EMBL" id="MEQ2563343.1"/>
    </source>
</evidence>
<feature type="domain" description="ATPase AAA-type core" evidence="1">
    <location>
        <begin position="45"/>
        <end position="334"/>
    </location>
</feature>
<dbReference type="EMBL" id="JBBMFJ010000017">
    <property type="protein sequence ID" value="MEQ2563343.1"/>
    <property type="molecule type" value="Genomic_DNA"/>
</dbReference>
<proteinExistence type="predicted"/>
<comment type="caution">
    <text evidence="2">The sequence shown here is derived from an EMBL/GenBank/DDBJ whole genome shotgun (WGS) entry which is preliminary data.</text>
</comment>
<name>A0ABV1HM05_9FIRM</name>
<dbReference type="Gene3D" id="3.40.50.300">
    <property type="entry name" value="P-loop containing nucleotide triphosphate hydrolases"/>
    <property type="match status" value="1"/>
</dbReference>
<accession>A0ABV1HM05</accession>
<keyword evidence="2" id="KW-0547">Nucleotide-binding</keyword>
<dbReference type="InterPro" id="IPR003959">
    <property type="entry name" value="ATPase_AAA_core"/>
</dbReference>
<reference evidence="2 3" key="1">
    <citation type="submission" date="2024-03" db="EMBL/GenBank/DDBJ databases">
        <title>Human intestinal bacterial collection.</title>
        <authorList>
            <person name="Pauvert C."/>
            <person name="Hitch T.C.A."/>
            <person name="Clavel T."/>
        </authorList>
    </citation>
    <scope>NUCLEOTIDE SEQUENCE [LARGE SCALE GENOMIC DNA]</scope>
    <source>
        <strain evidence="2 3">CLA-AP-H27</strain>
    </source>
</reference>
<dbReference type="PANTHER" id="PTHR40396">
    <property type="entry name" value="ATPASE-LIKE PROTEIN"/>
    <property type="match status" value="1"/>
</dbReference>
<sequence length="403" mass="46381">MLCQFTFQNFKSYKNETTLDYQAAVLPEFKNTLITETSASDLLPVNVVYGPNGGGKSNLLQALACVISTVVKPVNELRKNRQGFILQQKIDAVPFLFDEISKNEPTEFRLFFRIEKNEYCYYLALKNDEVISESLYRKAVTGKKTAMLFEREADSISLGYTINKKSLNTSINPKMPYLSFLAINYDIPVISEVITWFESCIIRSYANPVVEHQILLAKDAPYKEQFIRALNDMDIDITGYRYDEDTKQLFMQRTLSSQEYELPFSQESDGTKKLIAALPVILLALREGRMVIIDELDAKLHPKLLRYVISLFKNKEINKYGAQLLFTSHDMYTLKNTIFRRDEIWFAAENASHESELYSLHEIRGEDNDRVKNTAAYDKQYLEGRYGADPYLSNMLGGDFARA</sequence>